<protein>
    <submittedName>
        <fullName evidence="1">Putative secreted protein</fullName>
    </submittedName>
</protein>
<evidence type="ECO:0000313" key="1">
    <source>
        <dbReference type="EMBL" id="MXU85646.1"/>
    </source>
</evidence>
<organism evidence="1">
    <name type="scientific">Ixodes ricinus</name>
    <name type="common">Common tick</name>
    <name type="synonym">Acarus ricinus</name>
    <dbReference type="NCBI Taxonomy" id="34613"/>
    <lineage>
        <taxon>Eukaryota</taxon>
        <taxon>Metazoa</taxon>
        <taxon>Ecdysozoa</taxon>
        <taxon>Arthropoda</taxon>
        <taxon>Chelicerata</taxon>
        <taxon>Arachnida</taxon>
        <taxon>Acari</taxon>
        <taxon>Parasitiformes</taxon>
        <taxon>Ixodida</taxon>
        <taxon>Ixodoidea</taxon>
        <taxon>Ixodidae</taxon>
        <taxon>Ixodinae</taxon>
        <taxon>Ixodes</taxon>
    </lineage>
</organism>
<dbReference type="EMBL" id="GIFC01003563">
    <property type="protein sequence ID" value="MXU85646.1"/>
    <property type="molecule type" value="Transcribed_RNA"/>
</dbReference>
<proteinExistence type="predicted"/>
<dbReference type="AlphaFoldDB" id="A0A6B0UBQ3"/>
<reference evidence="1" key="1">
    <citation type="submission" date="2019-12" db="EMBL/GenBank/DDBJ databases">
        <title>An insight into the sialome of adult female Ixodes ricinus ticks feeding for 6 days.</title>
        <authorList>
            <person name="Perner J."/>
            <person name="Ribeiro J.M.C."/>
        </authorList>
    </citation>
    <scope>NUCLEOTIDE SEQUENCE</scope>
    <source>
        <strain evidence="1">Semi-engorged</strain>
        <tissue evidence="1">Salivary glands</tissue>
    </source>
</reference>
<accession>A0A6B0UBQ3</accession>
<name>A0A6B0UBQ3_IXORI</name>
<sequence length="87" mass="10122">MVLPQGMHFLLSVSFQHQWRLLTFHMWKLGLALVHGFWYCRDSRTCDDLHWEVLAFGVHLHHVAFLCYRSSCALYNVSSIPSSSSVL</sequence>